<protein>
    <submittedName>
        <fullName evidence="2">DUF2145 domain-containing protein</fullName>
    </submittedName>
</protein>
<dbReference type="Pfam" id="PF09916">
    <property type="entry name" value="DUF2145"/>
    <property type="match status" value="1"/>
</dbReference>
<dbReference type="EMBL" id="JAVXZY010000010">
    <property type="protein sequence ID" value="MDT9001583.1"/>
    <property type="molecule type" value="Genomic_DNA"/>
</dbReference>
<reference evidence="2" key="1">
    <citation type="submission" date="2023-09" db="EMBL/GenBank/DDBJ databases">
        <title>Paucibacter sp. APW11 Genome sequencing and assembly.</title>
        <authorList>
            <person name="Kim I."/>
        </authorList>
    </citation>
    <scope>NUCLEOTIDE SEQUENCE</scope>
    <source>
        <strain evidence="2">APW11</strain>
    </source>
</reference>
<name>A0ABU3PGC4_9BURK</name>
<dbReference type="Proteomes" id="UP001246372">
    <property type="component" value="Unassembled WGS sequence"/>
</dbReference>
<comment type="caution">
    <text evidence="2">The sequence shown here is derived from an EMBL/GenBank/DDBJ whole genome shotgun (WGS) entry which is preliminary data.</text>
</comment>
<evidence type="ECO:0000313" key="2">
    <source>
        <dbReference type="EMBL" id="MDT9001583.1"/>
    </source>
</evidence>
<feature type="signal peptide" evidence="1">
    <location>
        <begin position="1"/>
        <end position="19"/>
    </location>
</feature>
<gene>
    <name evidence="2" type="ORF">RQP53_20065</name>
</gene>
<dbReference type="InterPro" id="IPR014547">
    <property type="entry name" value="UCP028477"/>
</dbReference>
<keyword evidence="1" id="KW-0732">Signal</keyword>
<evidence type="ECO:0000256" key="1">
    <source>
        <dbReference type="SAM" id="SignalP"/>
    </source>
</evidence>
<proteinExistence type="predicted"/>
<dbReference type="RefSeq" id="WP_315652469.1">
    <property type="nucleotide sequence ID" value="NZ_JAVXZY010000010.1"/>
</dbReference>
<accession>A0ABU3PGC4</accession>
<dbReference type="PIRSF" id="PIRSF028477">
    <property type="entry name" value="UCP028477"/>
    <property type="match status" value="1"/>
</dbReference>
<organism evidence="2 3">
    <name type="scientific">Roseateles aquae</name>
    <dbReference type="NCBI Taxonomy" id="3077235"/>
    <lineage>
        <taxon>Bacteria</taxon>
        <taxon>Pseudomonadati</taxon>
        <taxon>Pseudomonadota</taxon>
        <taxon>Betaproteobacteria</taxon>
        <taxon>Burkholderiales</taxon>
        <taxon>Sphaerotilaceae</taxon>
        <taxon>Roseateles</taxon>
    </lineage>
</organism>
<evidence type="ECO:0000313" key="3">
    <source>
        <dbReference type="Proteomes" id="UP001246372"/>
    </source>
</evidence>
<sequence length="297" mass="32622">MKRLAWALALLLAGPLAQADSLTGCQVEPQPSAAEQDRLLRLAAVIKTELQASGQALALISRAGLNLRLIGQRYSHAGLSLRQNSHSPWAVRQLYYACDEQAPRIFDQGLSGFVLGSGRHSFVSVLLLPDEAAEALTQSALDDRQALQLLGAHYSANAYAFGLRYQNCNQWLVELLAAAWSGTSADTVIERAEAQAWLREAGYQPSSIELGLRPLYWLSGLLPWLHQDDHPAEDRAAARYRLSLPAGIEAFIQRRLPETRRIEFCADDQHIVVHAGWTPLGADCQAGPDDRRIALQG</sequence>
<keyword evidence="3" id="KW-1185">Reference proteome</keyword>
<feature type="chain" id="PRO_5045804140" evidence="1">
    <location>
        <begin position="20"/>
        <end position="297"/>
    </location>
</feature>